<dbReference type="EMBL" id="JBFMKM010000005">
    <property type="protein sequence ID" value="KAL1306247.1"/>
    <property type="molecule type" value="Genomic_DNA"/>
</dbReference>
<feature type="compositionally biased region" description="Gly residues" evidence="6">
    <location>
        <begin position="682"/>
        <end position="695"/>
    </location>
</feature>
<feature type="transmembrane region" description="Helical" evidence="7">
    <location>
        <begin position="146"/>
        <end position="167"/>
    </location>
</feature>
<comment type="caution">
    <text evidence="9">The sequence shown here is derived from an EMBL/GenBank/DDBJ whole genome shotgun (WGS) entry which is preliminary data.</text>
</comment>
<dbReference type="InterPro" id="IPR036259">
    <property type="entry name" value="MFS_trans_sf"/>
</dbReference>
<feature type="transmembrane region" description="Helical" evidence="7">
    <location>
        <begin position="276"/>
        <end position="298"/>
    </location>
</feature>
<evidence type="ECO:0000256" key="3">
    <source>
        <dbReference type="ARBA" id="ARBA00022692"/>
    </source>
</evidence>
<feature type="transmembrane region" description="Helical" evidence="7">
    <location>
        <begin position="536"/>
        <end position="556"/>
    </location>
</feature>
<keyword evidence="3 7" id="KW-0812">Transmembrane</keyword>
<dbReference type="PROSITE" id="PS50850">
    <property type="entry name" value="MFS"/>
    <property type="match status" value="1"/>
</dbReference>
<evidence type="ECO:0000256" key="1">
    <source>
        <dbReference type="ARBA" id="ARBA00004141"/>
    </source>
</evidence>
<evidence type="ECO:0000256" key="7">
    <source>
        <dbReference type="SAM" id="Phobius"/>
    </source>
</evidence>
<evidence type="ECO:0000256" key="2">
    <source>
        <dbReference type="ARBA" id="ARBA00022448"/>
    </source>
</evidence>
<reference evidence="9 10" key="1">
    <citation type="submission" date="2024-07" db="EMBL/GenBank/DDBJ databases">
        <title>Draft sequence of the Neodothiora populina.</title>
        <authorList>
            <person name="Drown D.D."/>
            <person name="Schuette U.S."/>
            <person name="Buechlein A.B."/>
            <person name="Rusch D.R."/>
            <person name="Winton L.W."/>
            <person name="Adams G.A."/>
        </authorList>
    </citation>
    <scope>NUCLEOTIDE SEQUENCE [LARGE SCALE GENOMIC DNA]</scope>
    <source>
        <strain evidence="9 10">CPC 39397</strain>
    </source>
</reference>
<keyword evidence="5 7" id="KW-0472">Membrane</keyword>
<dbReference type="InterPro" id="IPR011701">
    <property type="entry name" value="MFS"/>
</dbReference>
<protein>
    <recommendedName>
        <fullName evidence="8">Major facilitator superfamily (MFS) profile domain-containing protein</fullName>
    </recommendedName>
</protein>
<dbReference type="InterPro" id="IPR020846">
    <property type="entry name" value="MFS_dom"/>
</dbReference>
<evidence type="ECO:0000256" key="5">
    <source>
        <dbReference type="ARBA" id="ARBA00023136"/>
    </source>
</evidence>
<dbReference type="RefSeq" id="XP_069202520.1">
    <property type="nucleotide sequence ID" value="XM_069343967.1"/>
</dbReference>
<gene>
    <name evidence="9" type="ORF">AAFC00_004337</name>
</gene>
<keyword evidence="4 7" id="KW-1133">Transmembrane helix</keyword>
<proteinExistence type="predicted"/>
<dbReference type="InterPro" id="IPR001958">
    <property type="entry name" value="Tet-R_TetA/multi-R_MdtG-like"/>
</dbReference>
<evidence type="ECO:0000313" key="10">
    <source>
        <dbReference type="Proteomes" id="UP001562354"/>
    </source>
</evidence>
<evidence type="ECO:0000256" key="4">
    <source>
        <dbReference type="ARBA" id="ARBA00022989"/>
    </source>
</evidence>
<feature type="region of interest" description="Disordered" evidence="6">
    <location>
        <begin position="673"/>
        <end position="753"/>
    </location>
</feature>
<feature type="transmembrane region" description="Helical" evidence="7">
    <location>
        <begin position="442"/>
        <end position="466"/>
    </location>
</feature>
<dbReference type="PANTHER" id="PTHR23504:SF16">
    <property type="entry name" value="TRANSPORTER, PUTATIVE (AFU_ORTHOLOGUE AFUA_1G13970)-RELATED"/>
    <property type="match status" value="1"/>
</dbReference>
<dbReference type="Pfam" id="PF07690">
    <property type="entry name" value="MFS_1"/>
    <property type="match status" value="1"/>
</dbReference>
<dbReference type="SUPFAM" id="SSF103473">
    <property type="entry name" value="MFS general substrate transporter"/>
    <property type="match status" value="1"/>
</dbReference>
<sequence>MHRHQNSKHLRQRHGSDTLRLQPFERGSTGSPYNSPYREDEEGGAFFSDVSTTGNNTPRTLEAGKGSKGGFPQIIEPEKYKSQAPKYDGNLTGISIPPGRKPSLTPWTSSARLPEGAGTPHPDSEHVVTFPPPSPTWWNMPKKGQLAILSMSRFVDFFQMAAIQTYMVHQLKSFDPSLPDSVISHQAGLLQGAFTAAQIITSILWGRAADQPGVGRKLVLNIGLIGTGVGCIGVGFSSSFHQAVAWRVLSGAINGTVGAARTMVAETVDKRWHPRAFLLLPAAFNVANVAGPILSGLLTDPVTSYPQLFGPNSTFGGPDGVKWMEKYPYALCNLLPTILLWAEAALCIFFLDETLKGFRAVDVSNFNPIRLAKAAVSSVSGMKEKSYRLVNDTAMSRRGLLSHTTDDAREGSVELDRLAEDGKSHDRPVSRLPFRRVWTSNVCWTLLSIAVFDFHMGAFSTLWILFLSAAREYSPSAPEQEAPHKALARSAFKFSGGLAFPPHTIGFAMAIIGFVGIILQFLLYPRANARFGLMRCFRGSLFLFPLAYFLAPYISLMPSSSESPNPASGFWVWLGIAMVVLLQVAARTFALPASIILLNNASPHPSVLATIHGLGQADSATFRTIGPIVSSYWFGTWLDRGVVGMAWWYVAAISAIGTAASFKVRNGTGHEIILPGDEDKAGGSGSGGGSGGGRGSGEDNNENADNASHQYHLEQQEQLLRHHTHHHHDQQQEQNEEGYSGVKGLGILRSATS</sequence>
<feature type="transmembrane region" description="Helical" evidence="7">
    <location>
        <begin position="568"/>
        <end position="586"/>
    </location>
</feature>
<dbReference type="Gene3D" id="1.20.1250.20">
    <property type="entry name" value="MFS general substrate transporter like domains"/>
    <property type="match status" value="1"/>
</dbReference>
<feature type="domain" description="Major facilitator superfamily (MFS) profile" evidence="8">
    <location>
        <begin position="145"/>
        <end position="669"/>
    </location>
</feature>
<accession>A0ABR3PJM5</accession>
<dbReference type="Proteomes" id="UP001562354">
    <property type="component" value="Unassembled WGS sequence"/>
</dbReference>
<feature type="transmembrane region" description="Helical" evidence="7">
    <location>
        <begin position="505"/>
        <end position="524"/>
    </location>
</feature>
<feature type="transmembrane region" description="Helical" evidence="7">
    <location>
        <begin position="327"/>
        <end position="351"/>
    </location>
</feature>
<evidence type="ECO:0000256" key="6">
    <source>
        <dbReference type="SAM" id="MobiDB-lite"/>
    </source>
</evidence>
<evidence type="ECO:0000313" key="9">
    <source>
        <dbReference type="EMBL" id="KAL1306247.1"/>
    </source>
</evidence>
<feature type="compositionally biased region" description="Basic residues" evidence="6">
    <location>
        <begin position="1"/>
        <end position="13"/>
    </location>
</feature>
<keyword evidence="2" id="KW-0813">Transport</keyword>
<feature type="compositionally biased region" description="Polar residues" evidence="6">
    <location>
        <begin position="49"/>
        <end position="59"/>
    </location>
</feature>
<keyword evidence="10" id="KW-1185">Reference proteome</keyword>
<evidence type="ECO:0000259" key="8">
    <source>
        <dbReference type="PROSITE" id="PS50850"/>
    </source>
</evidence>
<dbReference type="PANTHER" id="PTHR23504">
    <property type="entry name" value="MAJOR FACILITATOR SUPERFAMILY DOMAIN-CONTAINING PROTEIN 10"/>
    <property type="match status" value="1"/>
</dbReference>
<feature type="transmembrane region" description="Helical" evidence="7">
    <location>
        <begin position="218"/>
        <end position="238"/>
    </location>
</feature>
<dbReference type="PRINTS" id="PR01035">
    <property type="entry name" value="TCRTETA"/>
</dbReference>
<feature type="transmembrane region" description="Helical" evidence="7">
    <location>
        <begin position="187"/>
        <end position="206"/>
    </location>
</feature>
<feature type="region of interest" description="Disordered" evidence="6">
    <location>
        <begin position="1"/>
        <end position="126"/>
    </location>
</feature>
<organism evidence="9 10">
    <name type="scientific">Neodothiora populina</name>
    <dbReference type="NCBI Taxonomy" id="2781224"/>
    <lineage>
        <taxon>Eukaryota</taxon>
        <taxon>Fungi</taxon>
        <taxon>Dikarya</taxon>
        <taxon>Ascomycota</taxon>
        <taxon>Pezizomycotina</taxon>
        <taxon>Dothideomycetes</taxon>
        <taxon>Dothideomycetidae</taxon>
        <taxon>Dothideales</taxon>
        <taxon>Dothioraceae</taxon>
        <taxon>Neodothiora</taxon>
    </lineage>
</organism>
<feature type="transmembrane region" description="Helical" evidence="7">
    <location>
        <begin position="244"/>
        <end position="264"/>
    </location>
</feature>
<name>A0ABR3PJM5_9PEZI</name>
<dbReference type="GeneID" id="95978037"/>
<comment type="subcellular location">
    <subcellularLocation>
        <location evidence="1">Membrane</location>
        <topology evidence="1">Multi-pass membrane protein</topology>
    </subcellularLocation>
</comment>